<evidence type="ECO:0000313" key="4">
    <source>
        <dbReference type="EMBL" id="MCL7713594.1"/>
    </source>
</evidence>
<feature type="domain" description="GGDEF" evidence="3">
    <location>
        <begin position="530"/>
        <end position="664"/>
    </location>
</feature>
<dbReference type="CDD" id="cd01948">
    <property type="entry name" value="EAL"/>
    <property type="match status" value="1"/>
</dbReference>
<dbReference type="Proteomes" id="UP001431235">
    <property type="component" value="Unassembled WGS sequence"/>
</dbReference>
<dbReference type="SMART" id="SM00052">
    <property type="entry name" value="EAL"/>
    <property type="match status" value="1"/>
</dbReference>
<dbReference type="Pfam" id="PF01590">
    <property type="entry name" value="GAF"/>
    <property type="match status" value="1"/>
</dbReference>
<dbReference type="Pfam" id="PF00563">
    <property type="entry name" value="EAL"/>
    <property type="match status" value="1"/>
</dbReference>
<feature type="domain" description="EAL" evidence="2">
    <location>
        <begin position="673"/>
        <end position="924"/>
    </location>
</feature>
<dbReference type="PROSITE" id="PS50887">
    <property type="entry name" value="GGDEF"/>
    <property type="match status" value="1"/>
</dbReference>
<dbReference type="SUPFAM" id="SSF55781">
    <property type="entry name" value="GAF domain-like"/>
    <property type="match status" value="2"/>
</dbReference>
<dbReference type="Gene3D" id="3.30.70.270">
    <property type="match status" value="1"/>
</dbReference>
<dbReference type="Pfam" id="PF00990">
    <property type="entry name" value="GGDEF"/>
    <property type="match status" value="1"/>
</dbReference>
<dbReference type="InterPro" id="IPR003018">
    <property type="entry name" value="GAF"/>
</dbReference>
<dbReference type="NCBIfam" id="TIGR00254">
    <property type="entry name" value="GGDEF"/>
    <property type="match status" value="1"/>
</dbReference>
<dbReference type="SUPFAM" id="SSF141868">
    <property type="entry name" value="EAL domain-like"/>
    <property type="match status" value="1"/>
</dbReference>
<dbReference type="PANTHER" id="PTHR33121:SF70">
    <property type="entry name" value="SIGNALING PROTEIN YKOW"/>
    <property type="match status" value="1"/>
</dbReference>
<dbReference type="PROSITE" id="PS50883">
    <property type="entry name" value="EAL"/>
    <property type="match status" value="1"/>
</dbReference>
<sequence length="927" mass="101798">MGAALGGLLPSGGAVALAWDDALLGRGEWAAAGADDPLRTAVRGLLDGASLPPALGHLPHAYWCEEGTGIALLAAPPMPVPDPQRQAWLAAARMLAGTTLARLRQDGRLAGLEQAGRLQAALLEIAGLAAGDLDVRRLLRRFHGILHALMGVDACRVVDYDAEGDRLRVLYSGPDGAGEPADPERWMACDEAGDPALLAVLHGAGEPGGGWTGVPLRRAGAVCGVVMVRRDDGVSLAPVRDGLAAAAEQLHGAMDRCRAHQQLRQHVQRRTRELERVNGSLQEEIQERRRAEMLHAALFRISELAMSCGSQEQFHAELHGVIGGLLDARNFYIALVNEQRDGLDFVYSVDEFNRVWASRPFSDGLTEYTIRTGQPLLVTRDQINRLVAEGKVRQFGAESQCWLGVPLFDDHEVVGAIAVQSYDPDARFTQYDQRLLAFVARSIGNSLNRQRDRNRLLQAHAELERRVAERTRELGQVNQKLLAQIGERMRVEQRMTYLATHDVLTGLPNRMHLLEKLERAIEQALLGSGPEFALLFLDLDRFKWINDSIGHAAGDQMLVEVAQRLVGMLRSEDVVARLGGDEFALLVRCEGAGVEAAMEVGRRLLRALEQSMWVQGRELFPSGSIGIALWSPHYASGAELLRDADAAMYRAKGMGQDRCVVFDAAMREQSLRSLELEADLRRAINNNDFVPFYQPIVSLVDGRVIGHEALLRWQHEGRGLLLPGEFIGLGEESGLIEQVDWLMYEQVVRDLADSTAGYLSVNVSPRHFRSPEFAARLFGLLDAAGAPAERLRVEITEEALLDAAPRTLRALHHLRERGVLVQLDDFGTGYSALSYLHRFPISALKIDRSFVAGLHAHAGKSTQALVEGVVSLARTLGIQTIGEGIEEQRQWHTLLEMGCDYGQGYLLGYPVPRQTMLQQAPGGSKAR</sequence>
<dbReference type="CDD" id="cd01949">
    <property type="entry name" value="GGDEF"/>
    <property type="match status" value="1"/>
</dbReference>
<dbReference type="SMART" id="SM00267">
    <property type="entry name" value="GGDEF"/>
    <property type="match status" value="1"/>
</dbReference>
<dbReference type="Gene3D" id="3.30.450.40">
    <property type="match status" value="2"/>
</dbReference>
<dbReference type="SMART" id="SM00065">
    <property type="entry name" value="GAF"/>
    <property type="match status" value="2"/>
</dbReference>
<dbReference type="SUPFAM" id="SSF55073">
    <property type="entry name" value="Nucleotide cyclase"/>
    <property type="match status" value="1"/>
</dbReference>
<dbReference type="Gene3D" id="3.20.20.450">
    <property type="entry name" value="EAL domain"/>
    <property type="match status" value="1"/>
</dbReference>
<evidence type="ECO:0000256" key="1">
    <source>
        <dbReference type="SAM" id="Coils"/>
    </source>
</evidence>
<keyword evidence="5" id="KW-1185">Reference proteome</keyword>
<feature type="coiled-coil region" evidence="1">
    <location>
        <begin position="453"/>
        <end position="480"/>
    </location>
</feature>
<dbReference type="InterPro" id="IPR029787">
    <property type="entry name" value="Nucleotide_cyclase"/>
</dbReference>
<name>A0ABT0SE37_9GAMM</name>
<dbReference type="InterPro" id="IPR029016">
    <property type="entry name" value="GAF-like_dom_sf"/>
</dbReference>
<evidence type="ECO:0000259" key="2">
    <source>
        <dbReference type="PROSITE" id="PS50883"/>
    </source>
</evidence>
<gene>
    <name evidence="4" type="ORF">K5L01_02830</name>
</gene>
<accession>A0ABT0SE37</accession>
<dbReference type="InterPro" id="IPR001633">
    <property type="entry name" value="EAL_dom"/>
</dbReference>
<protein>
    <submittedName>
        <fullName evidence="4">EAL domain-containing protein</fullName>
    </submittedName>
</protein>
<dbReference type="InterPro" id="IPR035919">
    <property type="entry name" value="EAL_sf"/>
</dbReference>
<evidence type="ECO:0000259" key="3">
    <source>
        <dbReference type="PROSITE" id="PS50887"/>
    </source>
</evidence>
<dbReference type="PANTHER" id="PTHR33121">
    <property type="entry name" value="CYCLIC DI-GMP PHOSPHODIESTERASE PDEF"/>
    <property type="match status" value="1"/>
</dbReference>
<evidence type="ECO:0000313" key="5">
    <source>
        <dbReference type="Proteomes" id="UP001431235"/>
    </source>
</evidence>
<keyword evidence="1" id="KW-0175">Coiled coil</keyword>
<dbReference type="InterPro" id="IPR000160">
    <property type="entry name" value="GGDEF_dom"/>
</dbReference>
<proteinExistence type="predicted"/>
<dbReference type="InterPro" id="IPR043128">
    <property type="entry name" value="Rev_trsase/Diguanyl_cyclase"/>
</dbReference>
<comment type="caution">
    <text evidence="4">The sequence shown here is derived from an EMBL/GenBank/DDBJ whole genome shotgun (WGS) entry which is preliminary data.</text>
</comment>
<dbReference type="InterPro" id="IPR050706">
    <property type="entry name" value="Cyclic-di-GMP_PDE-like"/>
</dbReference>
<organism evidence="4 5">
    <name type="scientific">Stenotrophomonas mori</name>
    <dbReference type="NCBI Taxonomy" id="2871096"/>
    <lineage>
        <taxon>Bacteria</taxon>
        <taxon>Pseudomonadati</taxon>
        <taxon>Pseudomonadota</taxon>
        <taxon>Gammaproteobacteria</taxon>
        <taxon>Lysobacterales</taxon>
        <taxon>Lysobacteraceae</taxon>
        <taxon>Stenotrophomonas</taxon>
    </lineage>
</organism>
<dbReference type="EMBL" id="JAIKTS010000001">
    <property type="protein sequence ID" value="MCL7713594.1"/>
    <property type="molecule type" value="Genomic_DNA"/>
</dbReference>
<reference evidence="4 5" key="1">
    <citation type="submission" date="2021-08" db="EMBL/GenBank/DDBJ databases">
        <title>Novel members of of the genus Stenotrophomonas from differernt environment.</title>
        <authorList>
            <person name="Deng Y."/>
        </authorList>
    </citation>
    <scope>NUCLEOTIDE SEQUENCE [LARGE SCALE GENOMIC DNA]</scope>
    <source>
        <strain evidence="4 5">CPCC 101365</strain>
    </source>
</reference>